<sequence>MSKLQLLHVFLNERLKAAALEIFGAVEKTVVEYQEENERLRRLLQITPDIKLCRIDSLQLSLFVSDKEDHPEQEWSPIVGEEDPVPPQIKEEEVDLTAIQEEEHIQSQKADIIEFQFPSHCVKTEYDQEGPLQSVTPPQTELCEIIESDSEPVDTPFVSVPHLKGLNMLFDPPGNLNDVFSNSTALLHVYLNDRLTAAAVEIFGAVVKTVSEYQEENERLRRLLRLTPDLTCRIDTQQFSLAGSEEIPPEQQHFRQDWSPIPRQEDSEFTQIKEEQEEIGTSLVEEQLRGLESDNIEFSFSPPCMKNECDQEKPLVQPMTLPQTQTGENRQSDCEPVDAAPFVPQLKGLDIDFDHPGTVKNTFSNNSAVSSYPLGHDSSLPMEFNPPLDPNPSLEKHHMKPTMVPRKIHRCCDCSERFALKADLQEHVTHAKKRPSECRFCKKRYNSTCKLKAHVQLCHVEKPCTCPFCGKTFKHKGAIGLISREEIINLTVAPLRSAEFCGTFSLLQLGRWDAAFTF</sequence>
<name>A0ACC2GEQ2_DALPE</name>
<accession>A0ACC2GEQ2</accession>
<reference evidence="1" key="1">
    <citation type="submission" date="2021-05" db="EMBL/GenBank/DDBJ databases">
        <authorList>
            <person name="Pan Q."/>
            <person name="Jouanno E."/>
            <person name="Zahm M."/>
            <person name="Klopp C."/>
            <person name="Cabau C."/>
            <person name="Louis A."/>
            <person name="Berthelot C."/>
            <person name="Parey E."/>
            <person name="Roest Crollius H."/>
            <person name="Montfort J."/>
            <person name="Robinson-Rechavi M."/>
            <person name="Bouchez O."/>
            <person name="Lampietro C."/>
            <person name="Lopez Roques C."/>
            <person name="Donnadieu C."/>
            <person name="Postlethwait J."/>
            <person name="Bobe J."/>
            <person name="Dillon D."/>
            <person name="Chandos A."/>
            <person name="von Hippel F."/>
            <person name="Guiguen Y."/>
        </authorList>
    </citation>
    <scope>NUCLEOTIDE SEQUENCE</scope>
    <source>
        <strain evidence="1">YG-Jan2019</strain>
    </source>
</reference>
<proteinExistence type="predicted"/>
<protein>
    <submittedName>
        <fullName evidence="1">Uncharacterized protein</fullName>
    </submittedName>
</protein>
<organism evidence="1 2">
    <name type="scientific">Dallia pectoralis</name>
    <name type="common">Alaska blackfish</name>
    <dbReference type="NCBI Taxonomy" id="75939"/>
    <lineage>
        <taxon>Eukaryota</taxon>
        <taxon>Metazoa</taxon>
        <taxon>Chordata</taxon>
        <taxon>Craniata</taxon>
        <taxon>Vertebrata</taxon>
        <taxon>Euteleostomi</taxon>
        <taxon>Actinopterygii</taxon>
        <taxon>Neopterygii</taxon>
        <taxon>Teleostei</taxon>
        <taxon>Protacanthopterygii</taxon>
        <taxon>Esociformes</taxon>
        <taxon>Umbridae</taxon>
        <taxon>Dallia</taxon>
    </lineage>
</organism>
<evidence type="ECO:0000313" key="2">
    <source>
        <dbReference type="Proteomes" id="UP001157502"/>
    </source>
</evidence>
<evidence type="ECO:0000313" key="1">
    <source>
        <dbReference type="EMBL" id="KAJ8002124.1"/>
    </source>
</evidence>
<comment type="caution">
    <text evidence="1">The sequence shown here is derived from an EMBL/GenBank/DDBJ whole genome shotgun (WGS) entry which is preliminary data.</text>
</comment>
<dbReference type="Proteomes" id="UP001157502">
    <property type="component" value="Chromosome 14"/>
</dbReference>
<keyword evidence="2" id="KW-1185">Reference proteome</keyword>
<gene>
    <name evidence="1" type="ORF">DPEC_G00176570</name>
</gene>
<dbReference type="EMBL" id="CM055741">
    <property type="protein sequence ID" value="KAJ8002124.1"/>
    <property type="molecule type" value="Genomic_DNA"/>
</dbReference>